<feature type="compositionally biased region" description="Polar residues" evidence="1">
    <location>
        <begin position="191"/>
        <end position="200"/>
    </location>
</feature>
<feature type="compositionally biased region" description="Basic and acidic residues" evidence="1">
    <location>
        <begin position="298"/>
        <end position="309"/>
    </location>
</feature>
<dbReference type="EMBL" id="DS469561">
    <property type="protein sequence ID" value="EDO42749.1"/>
    <property type="molecule type" value="Genomic_DNA"/>
</dbReference>
<dbReference type="InParanoid" id="A7S0K1"/>
<evidence type="ECO:0000256" key="1">
    <source>
        <dbReference type="SAM" id="MobiDB-lite"/>
    </source>
</evidence>
<sequence>MSSISAPNDAVLAKANRKHQIILGFELKKIQVERKMRERYFALETSMISAQRERLREKQKQLGIYRPMTTQEKCRKGEAICITAVAVGADERPKLPPVLTNCQTVPNIGKLPFKIETTEKKKKQGKNRRRDELPSYLLRKQKPNIAAGMRSKKTIERCESDGLVAQAINSDKNQKQRRRGPATHLPDKAQHSTIRTTKTLEASDGEKEIIKNSDNGRANAVESTNLTGPSACRNTTDSLGPSAGSNKTTENSANEEQLPVETTTEREAVPQGSLESAIRTKSNSCDVKGTVFAPSNTGDEHGREQERHVVVSKRTRSSMSDYQSAKPNSLVSGIRAQSARATLT</sequence>
<accession>A7S0K1</accession>
<feature type="compositionally biased region" description="Polar residues" evidence="1">
    <location>
        <begin position="212"/>
        <end position="255"/>
    </location>
</feature>
<gene>
    <name evidence="2" type="ORF">NEMVEDRAFT_v1g242004</name>
</gene>
<proteinExistence type="predicted"/>
<evidence type="ECO:0000313" key="3">
    <source>
        <dbReference type="Proteomes" id="UP000001593"/>
    </source>
</evidence>
<dbReference type="HOGENOM" id="CLU_807279_0_0_1"/>
<reference evidence="2 3" key="1">
    <citation type="journal article" date="2007" name="Science">
        <title>Sea anemone genome reveals ancestral eumetazoan gene repertoire and genomic organization.</title>
        <authorList>
            <person name="Putnam N.H."/>
            <person name="Srivastava M."/>
            <person name="Hellsten U."/>
            <person name="Dirks B."/>
            <person name="Chapman J."/>
            <person name="Salamov A."/>
            <person name="Terry A."/>
            <person name="Shapiro H."/>
            <person name="Lindquist E."/>
            <person name="Kapitonov V.V."/>
            <person name="Jurka J."/>
            <person name="Genikhovich G."/>
            <person name="Grigoriev I.V."/>
            <person name="Lucas S.M."/>
            <person name="Steele R.E."/>
            <person name="Finnerty J.R."/>
            <person name="Technau U."/>
            <person name="Martindale M.Q."/>
            <person name="Rokhsar D.S."/>
        </authorList>
    </citation>
    <scope>NUCLEOTIDE SEQUENCE [LARGE SCALE GENOMIC DNA]</scope>
    <source>
        <strain evidence="3">CH2 X CH6</strain>
    </source>
</reference>
<dbReference type="Proteomes" id="UP000001593">
    <property type="component" value="Unassembled WGS sequence"/>
</dbReference>
<evidence type="ECO:0000313" key="2">
    <source>
        <dbReference type="EMBL" id="EDO42749.1"/>
    </source>
</evidence>
<name>A7S0K1_NEMVE</name>
<protein>
    <submittedName>
        <fullName evidence="2">Uncharacterized protein</fullName>
    </submittedName>
</protein>
<dbReference type="AlphaFoldDB" id="A7S0K1"/>
<feature type="region of interest" description="Disordered" evidence="1">
    <location>
        <begin position="168"/>
        <end position="344"/>
    </location>
</feature>
<feature type="compositionally biased region" description="Polar residues" evidence="1">
    <location>
        <begin position="317"/>
        <end position="331"/>
    </location>
</feature>
<keyword evidence="3" id="KW-1185">Reference proteome</keyword>
<organism evidence="2 3">
    <name type="scientific">Nematostella vectensis</name>
    <name type="common">Starlet sea anemone</name>
    <dbReference type="NCBI Taxonomy" id="45351"/>
    <lineage>
        <taxon>Eukaryota</taxon>
        <taxon>Metazoa</taxon>
        <taxon>Cnidaria</taxon>
        <taxon>Anthozoa</taxon>
        <taxon>Hexacorallia</taxon>
        <taxon>Actiniaria</taxon>
        <taxon>Edwardsiidae</taxon>
        <taxon>Nematostella</taxon>
    </lineage>
</organism>
<feature type="region of interest" description="Disordered" evidence="1">
    <location>
        <begin position="117"/>
        <end position="152"/>
    </location>
</feature>